<dbReference type="Proteomes" id="UP000294887">
    <property type="component" value="Unassembled WGS sequence"/>
</dbReference>
<evidence type="ECO:0000256" key="1">
    <source>
        <dbReference type="ARBA" id="ARBA00004370"/>
    </source>
</evidence>
<name>A0A4V2P861_9GAMM</name>
<evidence type="ECO:0000256" key="3">
    <source>
        <dbReference type="ARBA" id="ARBA00022692"/>
    </source>
</evidence>
<comment type="subcellular location">
    <subcellularLocation>
        <location evidence="6">Cell membrane</location>
        <topology evidence="6">Multi-pass membrane protein</topology>
    </subcellularLocation>
    <subcellularLocation>
        <location evidence="1">Membrane</location>
    </subcellularLocation>
</comment>
<dbReference type="RefSeq" id="WP_131906249.1">
    <property type="nucleotide sequence ID" value="NZ_BAAAFU010000006.1"/>
</dbReference>
<evidence type="ECO:0000313" key="8">
    <source>
        <dbReference type="Proteomes" id="UP000294887"/>
    </source>
</evidence>
<feature type="transmembrane region" description="Helical" evidence="6">
    <location>
        <begin position="17"/>
        <end position="36"/>
    </location>
</feature>
<organism evidence="7 8">
    <name type="scientific">Cocleimonas flava</name>
    <dbReference type="NCBI Taxonomy" id="634765"/>
    <lineage>
        <taxon>Bacteria</taxon>
        <taxon>Pseudomonadati</taxon>
        <taxon>Pseudomonadota</taxon>
        <taxon>Gammaproteobacteria</taxon>
        <taxon>Thiotrichales</taxon>
        <taxon>Thiotrichaceae</taxon>
        <taxon>Cocleimonas</taxon>
    </lineage>
</organism>
<keyword evidence="6" id="KW-1003">Cell membrane</keyword>
<protein>
    <recommendedName>
        <fullName evidence="6">SURF1-like protein</fullName>
    </recommendedName>
</protein>
<dbReference type="Pfam" id="PF02104">
    <property type="entry name" value="SURF1"/>
    <property type="match status" value="1"/>
</dbReference>
<dbReference type="OrthoDB" id="9789940at2"/>
<keyword evidence="5 6" id="KW-0472">Membrane</keyword>
<dbReference type="InterPro" id="IPR045214">
    <property type="entry name" value="Surf1/Surf4"/>
</dbReference>
<keyword evidence="8" id="KW-1185">Reference proteome</keyword>
<evidence type="ECO:0000256" key="2">
    <source>
        <dbReference type="ARBA" id="ARBA00007165"/>
    </source>
</evidence>
<dbReference type="GO" id="GO:0005886">
    <property type="term" value="C:plasma membrane"/>
    <property type="evidence" value="ECO:0007669"/>
    <property type="project" value="UniProtKB-SubCell"/>
</dbReference>
<comment type="similarity">
    <text evidence="2 6">Belongs to the SURF1 family.</text>
</comment>
<dbReference type="CDD" id="cd06662">
    <property type="entry name" value="SURF1"/>
    <property type="match status" value="1"/>
</dbReference>
<keyword evidence="4 6" id="KW-1133">Transmembrane helix</keyword>
<accession>A0A4V2P861</accession>
<comment type="caution">
    <text evidence="7">The sequence shown here is derived from an EMBL/GenBank/DDBJ whole genome shotgun (WGS) entry which is preliminary data.</text>
</comment>
<evidence type="ECO:0000313" key="7">
    <source>
        <dbReference type="EMBL" id="TCJ84495.1"/>
    </source>
</evidence>
<feature type="transmembrane region" description="Helical" evidence="6">
    <location>
        <begin position="237"/>
        <end position="256"/>
    </location>
</feature>
<dbReference type="PANTHER" id="PTHR23427:SF2">
    <property type="entry name" value="SURFEIT LOCUS PROTEIN 1"/>
    <property type="match status" value="1"/>
</dbReference>
<reference evidence="7 8" key="1">
    <citation type="submission" date="2019-03" db="EMBL/GenBank/DDBJ databases">
        <title>Genomic Encyclopedia of Type Strains, Phase IV (KMG-IV): sequencing the most valuable type-strain genomes for metagenomic binning, comparative biology and taxonomic classification.</title>
        <authorList>
            <person name="Goeker M."/>
        </authorList>
    </citation>
    <scope>NUCLEOTIDE SEQUENCE [LARGE SCALE GENOMIC DNA]</scope>
    <source>
        <strain evidence="7 8">DSM 24830</strain>
    </source>
</reference>
<keyword evidence="3 6" id="KW-0812">Transmembrane</keyword>
<dbReference type="InterPro" id="IPR002994">
    <property type="entry name" value="Surf1/Shy1"/>
</dbReference>
<dbReference type="EMBL" id="SMFQ01000004">
    <property type="protein sequence ID" value="TCJ84495.1"/>
    <property type="molecule type" value="Genomic_DNA"/>
</dbReference>
<dbReference type="AlphaFoldDB" id="A0A4V2P861"/>
<gene>
    <name evidence="7" type="ORF">EV695_2452</name>
</gene>
<proteinExistence type="inferred from homology"/>
<dbReference type="PANTHER" id="PTHR23427">
    <property type="entry name" value="SURFEIT LOCUS PROTEIN"/>
    <property type="match status" value="1"/>
</dbReference>
<evidence type="ECO:0000256" key="4">
    <source>
        <dbReference type="ARBA" id="ARBA00022989"/>
    </source>
</evidence>
<evidence type="ECO:0000256" key="6">
    <source>
        <dbReference type="RuleBase" id="RU363076"/>
    </source>
</evidence>
<sequence>MAGLQVRVSHYVFTPKLVPTLVTLVLFPVLISLGLWQLDRADEKREIDNGIQLAIAKTPLKLNETTLATKESEQILLKEVYRPATVKGKYDNNNQFLLDNRTHLGKPGYHVLTPFLFENTSDSNNKSPAYAVLINRGWITYNGTRDNIPSIVIENNTREILGQIKQVSEAIVLNDDDKNAVQKSNNPKLIQSIQISELNKELDYPLLPIIIELNKQEKDGFIREWQPYYGSIDKHNAYALQWFAMAAILLFLFIRLNTKKTE</sequence>
<dbReference type="PROSITE" id="PS50895">
    <property type="entry name" value="SURF1"/>
    <property type="match status" value="1"/>
</dbReference>
<evidence type="ECO:0000256" key="5">
    <source>
        <dbReference type="ARBA" id="ARBA00023136"/>
    </source>
</evidence>